<dbReference type="InterPro" id="IPR000917">
    <property type="entry name" value="Sulfatase_N"/>
</dbReference>
<dbReference type="EMBL" id="BARS01055669">
    <property type="protein sequence ID" value="GAG47894.1"/>
    <property type="molecule type" value="Genomic_DNA"/>
</dbReference>
<proteinExistence type="inferred from homology"/>
<accession>X0XWZ4</accession>
<sequence length="77" mass="8316">MHGRDLMNVLVLMCDHHRFDALGCVGNPTALTPNLDGLASRSVRFESCYTQAPVCAPARHSLATGRYAHAHGVIKGE</sequence>
<gene>
    <name evidence="4" type="ORF">S01H1_82148</name>
</gene>
<comment type="similarity">
    <text evidence="1">Belongs to the sulfatase family.</text>
</comment>
<dbReference type="PANTHER" id="PTHR42693:SF53">
    <property type="entry name" value="ENDO-4-O-SULFATASE"/>
    <property type="match status" value="1"/>
</dbReference>
<evidence type="ECO:0000256" key="1">
    <source>
        <dbReference type="ARBA" id="ARBA00008779"/>
    </source>
</evidence>
<dbReference type="InterPro" id="IPR017850">
    <property type="entry name" value="Alkaline_phosphatase_core_sf"/>
</dbReference>
<dbReference type="Gene3D" id="3.40.720.10">
    <property type="entry name" value="Alkaline Phosphatase, subunit A"/>
    <property type="match status" value="1"/>
</dbReference>
<evidence type="ECO:0000313" key="4">
    <source>
        <dbReference type="EMBL" id="GAG47894.1"/>
    </source>
</evidence>
<protein>
    <recommendedName>
        <fullName evidence="3">Sulfatase N-terminal domain-containing protein</fullName>
    </recommendedName>
</protein>
<dbReference type="InterPro" id="IPR050738">
    <property type="entry name" value="Sulfatase"/>
</dbReference>
<name>X0XWZ4_9ZZZZ</name>
<reference evidence="4" key="1">
    <citation type="journal article" date="2014" name="Front. Microbiol.">
        <title>High frequency of phylogenetically diverse reductive dehalogenase-homologous genes in deep subseafloor sedimentary metagenomes.</title>
        <authorList>
            <person name="Kawai M."/>
            <person name="Futagami T."/>
            <person name="Toyoda A."/>
            <person name="Takaki Y."/>
            <person name="Nishi S."/>
            <person name="Hori S."/>
            <person name="Arai W."/>
            <person name="Tsubouchi T."/>
            <person name="Morono Y."/>
            <person name="Uchiyama I."/>
            <person name="Ito T."/>
            <person name="Fujiyama A."/>
            <person name="Inagaki F."/>
            <person name="Takami H."/>
        </authorList>
    </citation>
    <scope>NUCLEOTIDE SEQUENCE</scope>
    <source>
        <strain evidence="4">Expedition CK06-06</strain>
    </source>
</reference>
<evidence type="ECO:0000259" key="3">
    <source>
        <dbReference type="Pfam" id="PF00884"/>
    </source>
</evidence>
<dbReference type="GO" id="GO:0004065">
    <property type="term" value="F:arylsulfatase activity"/>
    <property type="evidence" value="ECO:0007669"/>
    <property type="project" value="TreeGrafter"/>
</dbReference>
<keyword evidence="2" id="KW-0378">Hydrolase</keyword>
<evidence type="ECO:0000256" key="2">
    <source>
        <dbReference type="ARBA" id="ARBA00022801"/>
    </source>
</evidence>
<dbReference type="Pfam" id="PF00884">
    <property type="entry name" value="Sulfatase"/>
    <property type="match status" value="1"/>
</dbReference>
<dbReference type="PANTHER" id="PTHR42693">
    <property type="entry name" value="ARYLSULFATASE FAMILY MEMBER"/>
    <property type="match status" value="1"/>
</dbReference>
<feature type="domain" description="Sulfatase N-terminal" evidence="3">
    <location>
        <begin position="8"/>
        <end position="73"/>
    </location>
</feature>
<comment type="caution">
    <text evidence="4">The sequence shown here is derived from an EMBL/GenBank/DDBJ whole genome shotgun (WGS) entry which is preliminary data.</text>
</comment>
<dbReference type="SUPFAM" id="SSF53649">
    <property type="entry name" value="Alkaline phosphatase-like"/>
    <property type="match status" value="1"/>
</dbReference>
<organism evidence="4">
    <name type="scientific">marine sediment metagenome</name>
    <dbReference type="NCBI Taxonomy" id="412755"/>
    <lineage>
        <taxon>unclassified sequences</taxon>
        <taxon>metagenomes</taxon>
        <taxon>ecological metagenomes</taxon>
    </lineage>
</organism>
<dbReference type="AlphaFoldDB" id="X0XWZ4"/>
<feature type="non-terminal residue" evidence="4">
    <location>
        <position position="77"/>
    </location>
</feature>